<feature type="region of interest" description="Disordered" evidence="4">
    <location>
        <begin position="525"/>
        <end position="562"/>
    </location>
</feature>
<name>A0ABT5N2Q4_9BURK</name>
<dbReference type="CDD" id="cd19411">
    <property type="entry name" value="MCP2201-like_sensor"/>
    <property type="match status" value="1"/>
</dbReference>
<evidence type="ECO:0000256" key="5">
    <source>
        <dbReference type="SAM" id="Phobius"/>
    </source>
</evidence>
<dbReference type="InterPro" id="IPR004090">
    <property type="entry name" value="Chemotax_Me-accpt_rcpt"/>
</dbReference>
<evidence type="ECO:0000256" key="2">
    <source>
        <dbReference type="ARBA" id="ARBA00029447"/>
    </source>
</evidence>
<organism evidence="8 9">
    <name type="scientific">Curvibacter cyanobacteriorum</name>
    <dbReference type="NCBI Taxonomy" id="3026422"/>
    <lineage>
        <taxon>Bacteria</taxon>
        <taxon>Pseudomonadati</taxon>
        <taxon>Pseudomonadota</taxon>
        <taxon>Betaproteobacteria</taxon>
        <taxon>Burkholderiales</taxon>
        <taxon>Comamonadaceae</taxon>
        <taxon>Curvibacter</taxon>
    </lineage>
</organism>
<dbReference type="Pfam" id="PF00015">
    <property type="entry name" value="MCPsignal"/>
    <property type="match status" value="1"/>
</dbReference>
<feature type="compositionally biased region" description="Basic and acidic residues" evidence="4">
    <location>
        <begin position="541"/>
        <end position="555"/>
    </location>
</feature>
<evidence type="ECO:0000259" key="6">
    <source>
        <dbReference type="PROSITE" id="PS50111"/>
    </source>
</evidence>
<feature type="domain" description="HAMP" evidence="7">
    <location>
        <begin position="210"/>
        <end position="262"/>
    </location>
</feature>
<dbReference type="Proteomes" id="UP001528673">
    <property type="component" value="Unassembled WGS sequence"/>
</dbReference>
<dbReference type="RefSeq" id="WP_273953391.1">
    <property type="nucleotide sequence ID" value="NZ_JAQSIP010000011.1"/>
</dbReference>
<keyword evidence="9" id="KW-1185">Reference proteome</keyword>
<feature type="transmembrane region" description="Helical" evidence="5">
    <location>
        <begin position="12"/>
        <end position="31"/>
    </location>
</feature>
<evidence type="ECO:0000259" key="7">
    <source>
        <dbReference type="PROSITE" id="PS50885"/>
    </source>
</evidence>
<dbReference type="Gene3D" id="1.10.287.950">
    <property type="entry name" value="Methyl-accepting chemotaxis protein"/>
    <property type="match status" value="1"/>
</dbReference>
<dbReference type="SMART" id="SM00304">
    <property type="entry name" value="HAMP"/>
    <property type="match status" value="1"/>
</dbReference>
<evidence type="ECO:0000313" key="9">
    <source>
        <dbReference type="Proteomes" id="UP001528673"/>
    </source>
</evidence>
<dbReference type="EMBL" id="JAQSIP010000011">
    <property type="protein sequence ID" value="MDD0840600.1"/>
    <property type="molecule type" value="Genomic_DNA"/>
</dbReference>
<dbReference type="CDD" id="cd11386">
    <property type="entry name" value="MCP_signal"/>
    <property type="match status" value="1"/>
</dbReference>
<reference evidence="8 9" key="1">
    <citation type="submission" date="2023-02" db="EMBL/GenBank/DDBJ databases">
        <title>Bacterial whole genomic sequence of Curvibacter sp. HBC61.</title>
        <authorList>
            <person name="Le V."/>
            <person name="Ko S.-R."/>
            <person name="Ahn C.-Y."/>
            <person name="Oh H.-M."/>
        </authorList>
    </citation>
    <scope>NUCLEOTIDE SEQUENCE [LARGE SCALE GENOMIC DNA]</scope>
    <source>
        <strain evidence="8 9">HBC61</strain>
    </source>
</reference>
<dbReference type="InterPro" id="IPR047347">
    <property type="entry name" value="YvaQ-like_sensor"/>
</dbReference>
<evidence type="ECO:0000256" key="4">
    <source>
        <dbReference type="SAM" id="MobiDB-lite"/>
    </source>
</evidence>
<keyword evidence="5" id="KW-0812">Transmembrane</keyword>
<keyword evidence="5" id="KW-0472">Membrane</keyword>
<gene>
    <name evidence="8" type="ORF">PSQ40_18630</name>
</gene>
<dbReference type="PROSITE" id="PS50885">
    <property type="entry name" value="HAMP"/>
    <property type="match status" value="1"/>
</dbReference>
<keyword evidence="3" id="KW-0807">Transducer</keyword>
<dbReference type="CDD" id="cd06225">
    <property type="entry name" value="HAMP"/>
    <property type="match status" value="1"/>
</dbReference>
<evidence type="ECO:0000313" key="8">
    <source>
        <dbReference type="EMBL" id="MDD0840600.1"/>
    </source>
</evidence>
<evidence type="ECO:0000256" key="3">
    <source>
        <dbReference type="PROSITE-ProRule" id="PRU00284"/>
    </source>
</evidence>
<sequence length="562" mass="59223">MNFNQLKIGYRLAAAFAAILVITVLVAVVGVQRIGVLQEASERVASVDIEQQALVNEWATDIRVNWVRTEAQLRGVDVVYIDRLKKDIEATSVGTAKKIKRLEEMVQDAGSKAMMEDIRKVREAYRNKRAELQKLQAMGEDISPMIDGQLRPMADAYLKVLDDLHRRMNEQLSQSMAQNKTLTTLSRTLLLGAAAVAVLLGAWLAWLATRSITTPVQQAVDAATAIAHGDLSVSIAAGGRDETGQLLQALAEMQQRLAALVGEVRQNADGVATASAEIAQGNNDLSARTEQQASALEETAASMEELGSTVRQNADNARAANQLALNASNVAAQGGEVVAEVVSTMKGINESSRKIADIIGVIDGIAFQTNILALNAAVEAARAGEQGRGFAVVASEVRSLAGRSAEAAREIKSLIGASVEQVEAGTALVDRAGNTMTEVVSAIRRVTDIMGEISAASSEQSAGVSQVGEAVTQMDQATQQNAALVEQSAAAAASLRAQASQLVQAVSAFTLGNTAHMPTIEVHARRATRSGLPASPPYQGPERRATSGGDRRHAGPADAPGT</sequence>
<dbReference type="InterPro" id="IPR004089">
    <property type="entry name" value="MCPsignal_dom"/>
</dbReference>
<comment type="caution">
    <text evidence="8">The sequence shown here is derived from an EMBL/GenBank/DDBJ whole genome shotgun (WGS) entry which is preliminary data.</text>
</comment>
<dbReference type="InterPro" id="IPR051310">
    <property type="entry name" value="MCP_chemotaxis"/>
</dbReference>
<dbReference type="PRINTS" id="PR00260">
    <property type="entry name" value="CHEMTRNSDUCR"/>
</dbReference>
<dbReference type="SMART" id="SM00283">
    <property type="entry name" value="MA"/>
    <property type="match status" value="1"/>
</dbReference>
<feature type="domain" description="Methyl-accepting transducer" evidence="6">
    <location>
        <begin position="267"/>
        <end position="496"/>
    </location>
</feature>
<dbReference type="SUPFAM" id="SSF58104">
    <property type="entry name" value="Methyl-accepting chemotaxis protein (MCP) signaling domain"/>
    <property type="match status" value="1"/>
</dbReference>
<protein>
    <submittedName>
        <fullName evidence="8">Methyl-accepting chemotaxis protein</fullName>
    </submittedName>
</protein>
<dbReference type="PANTHER" id="PTHR43531:SF14">
    <property type="entry name" value="METHYL-ACCEPTING CHEMOTAXIS PROTEIN I-RELATED"/>
    <property type="match status" value="1"/>
</dbReference>
<dbReference type="InterPro" id="IPR024478">
    <property type="entry name" value="HlyB_4HB_MCP"/>
</dbReference>
<comment type="similarity">
    <text evidence="2">Belongs to the methyl-accepting chemotaxis (MCP) protein family.</text>
</comment>
<accession>A0ABT5N2Q4</accession>
<evidence type="ECO:0000256" key="1">
    <source>
        <dbReference type="ARBA" id="ARBA00022481"/>
    </source>
</evidence>
<dbReference type="Pfam" id="PF00672">
    <property type="entry name" value="HAMP"/>
    <property type="match status" value="1"/>
</dbReference>
<dbReference type="PANTHER" id="PTHR43531">
    <property type="entry name" value="PROTEIN ICFG"/>
    <property type="match status" value="1"/>
</dbReference>
<keyword evidence="5" id="KW-1133">Transmembrane helix</keyword>
<dbReference type="InterPro" id="IPR003660">
    <property type="entry name" value="HAMP_dom"/>
</dbReference>
<proteinExistence type="inferred from homology"/>
<keyword evidence="1" id="KW-0488">Methylation</keyword>
<dbReference type="PROSITE" id="PS50111">
    <property type="entry name" value="CHEMOTAXIS_TRANSDUC_2"/>
    <property type="match status" value="1"/>
</dbReference>
<dbReference type="Pfam" id="PF12729">
    <property type="entry name" value="4HB_MCP_1"/>
    <property type="match status" value="1"/>
</dbReference>
<feature type="transmembrane region" description="Helical" evidence="5">
    <location>
        <begin position="189"/>
        <end position="208"/>
    </location>
</feature>